<sequence>MSKLHNAACLTAIDAGSAFQVLISARHPARRLRSGKRPMSGRGSGLRFIIVDPASDPSHSGVIREVRSHAGRWTWQQGRRSQPETADGIGSDGDDTAHRDLDNLGQLVLTHQTPPAPTPANRPCPSTLDPFQTYVSAPISIETVSVSNKYSLSVLWPGLMPSQPGSIHPGVQAWFSNSRSHPALHSSMLFGSLSHRRTRVSKSQRQLSATDSKTMVLSQIDSISKINTALQDPSLAVTDEIILSVLCLATNDSPDLRDIKHSPFQPTLRSLQWLDIYARLSPNPIHQAGLLRLVELRGGLYKLKLPGLAAVISFSGILSASRSLSRPIFPFVPLQSVAPPTLQDTINIQEHIIDSGRDILLSLQVTEEMHSVFCAARVYVSIVDAYQQGSALAMHSAAICDHRNLLQWQIMSLPPVNELGSVIDVLGPMYEPCRLALIILGVGVVFPLPAETSPLVEASRMLQIALQAYSYSTPSLGSQSTVASLEVLRVYCWCVVLGGIASTGSHERVWFVHELRQVAAAIPVSSWSELHFVLRSILWFDEACSSAGKELFMEATHYLNNSES</sequence>
<dbReference type="STRING" id="454130.A0A0U5CIF7"/>
<organism evidence="2 3">
    <name type="scientific">Aspergillus calidoustus</name>
    <dbReference type="NCBI Taxonomy" id="454130"/>
    <lineage>
        <taxon>Eukaryota</taxon>
        <taxon>Fungi</taxon>
        <taxon>Dikarya</taxon>
        <taxon>Ascomycota</taxon>
        <taxon>Pezizomycotina</taxon>
        <taxon>Eurotiomycetes</taxon>
        <taxon>Eurotiomycetidae</taxon>
        <taxon>Eurotiales</taxon>
        <taxon>Aspergillaceae</taxon>
        <taxon>Aspergillus</taxon>
        <taxon>Aspergillus subgen. Nidulantes</taxon>
    </lineage>
</organism>
<evidence type="ECO:0000313" key="2">
    <source>
        <dbReference type="EMBL" id="CEL10716.1"/>
    </source>
</evidence>
<accession>A0A0U5CIF7</accession>
<dbReference type="OrthoDB" id="3469466at2759"/>
<evidence type="ECO:0008006" key="4">
    <source>
        <dbReference type="Google" id="ProtNLM"/>
    </source>
</evidence>
<evidence type="ECO:0000313" key="3">
    <source>
        <dbReference type="Proteomes" id="UP000054771"/>
    </source>
</evidence>
<protein>
    <recommendedName>
        <fullName evidence="4">Transcription factor domain-containing protein</fullName>
    </recommendedName>
</protein>
<dbReference type="PANTHER" id="PTHR37540:SF5">
    <property type="entry name" value="TRANSCRIPTION FACTOR DOMAIN-CONTAINING PROTEIN"/>
    <property type="match status" value="1"/>
</dbReference>
<feature type="compositionally biased region" description="Polar residues" evidence="1">
    <location>
        <begin position="74"/>
        <end position="84"/>
    </location>
</feature>
<keyword evidence="3" id="KW-1185">Reference proteome</keyword>
<evidence type="ECO:0000256" key="1">
    <source>
        <dbReference type="SAM" id="MobiDB-lite"/>
    </source>
</evidence>
<name>A0A0U5CIF7_ASPCI</name>
<dbReference type="Proteomes" id="UP000054771">
    <property type="component" value="Unassembled WGS sequence"/>
</dbReference>
<dbReference type="OMA" id="HLESFIW"/>
<dbReference type="EMBL" id="CDMC01000020">
    <property type="protein sequence ID" value="CEL10716.1"/>
    <property type="molecule type" value="Genomic_DNA"/>
</dbReference>
<dbReference type="PANTHER" id="PTHR37540">
    <property type="entry name" value="TRANSCRIPTION FACTOR (ACR-2), PUTATIVE-RELATED-RELATED"/>
    <property type="match status" value="1"/>
</dbReference>
<proteinExistence type="predicted"/>
<dbReference type="AlphaFoldDB" id="A0A0U5CIF7"/>
<gene>
    <name evidence="2" type="ORF">ASPCAL13830</name>
</gene>
<feature type="region of interest" description="Disordered" evidence="1">
    <location>
        <begin position="72"/>
        <end position="99"/>
    </location>
</feature>
<reference evidence="3" key="1">
    <citation type="journal article" date="2016" name="Genome Announc.">
        <title>Draft genome sequences of fungus Aspergillus calidoustus.</title>
        <authorList>
            <person name="Horn F."/>
            <person name="Linde J."/>
            <person name="Mattern D.J."/>
            <person name="Walther G."/>
            <person name="Guthke R."/>
            <person name="Scherlach K."/>
            <person name="Martin K."/>
            <person name="Brakhage A.A."/>
            <person name="Petzke L."/>
            <person name="Valiante V."/>
        </authorList>
    </citation>
    <scope>NUCLEOTIDE SEQUENCE [LARGE SCALE GENOMIC DNA]</scope>
    <source>
        <strain evidence="3">SF006504</strain>
    </source>
</reference>